<evidence type="ECO:0000256" key="6">
    <source>
        <dbReference type="PROSITE-ProRule" id="PRU00708"/>
    </source>
</evidence>
<evidence type="ECO:0000256" key="2">
    <source>
        <dbReference type="ARBA" id="ARBA00007626"/>
    </source>
</evidence>
<comment type="subcellular location">
    <subcellularLocation>
        <location evidence="1">Mitochondrion</location>
    </subcellularLocation>
</comment>
<evidence type="ECO:0000256" key="5">
    <source>
        <dbReference type="ARBA" id="ARBA00023128"/>
    </source>
</evidence>
<protein>
    <submittedName>
        <fullName evidence="8">Pentatricopeptide repeat-containing protein-like, mitochondrial</fullName>
    </submittedName>
</protein>
<evidence type="ECO:0000256" key="3">
    <source>
        <dbReference type="ARBA" id="ARBA00022737"/>
    </source>
</evidence>
<name>A0AAX6H2G2_IRIPA</name>
<organism evidence="8 9">
    <name type="scientific">Iris pallida</name>
    <name type="common">Sweet iris</name>
    <dbReference type="NCBI Taxonomy" id="29817"/>
    <lineage>
        <taxon>Eukaryota</taxon>
        <taxon>Viridiplantae</taxon>
        <taxon>Streptophyta</taxon>
        <taxon>Embryophyta</taxon>
        <taxon>Tracheophyta</taxon>
        <taxon>Spermatophyta</taxon>
        <taxon>Magnoliopsida</taxon>
        <taxon>Liliopsida</taxon>
        <taxon>Asparagales</taxon>
        <taxon>Iridaceae</taxon>
        <taxon>Iridoideae</taxon>
        <taxon>Irideae</taxon>
        <taxon>Iris</taxon>
    </lineage>
</organism>
<keyword evidence="5" id="KW-0496">Mitochondrion</keyword>
<dbReference type="Pfam" id="PF01535">
    <property type="entry name" value="PPR"/>
    <property type="match status" value="3"/>
</dbReference>
<feature type="region of interest" description="Disordered" evidence="7">
    <location>
        <begin position="71"/>
        <end position="142"/>
    </location>
</feature>
<keyword evidence="9" id="KW-1185">Reference proteome</keyword>
<reference evidence="8" key="1">
    <citation type="journal article" date="2023" name="GigaByte">
        <title>Genome assembly of the bearded iris, Iris pallida Lam.</title>
        <authorList>
            <person name="Bruccoleri R.E."/>
            <person name="Oakeley E.J."/>
            <person name="Faust A.M.E."/>
            <person name="Altorfer M."/>
            <person name="Dessus-Babus S."/>
            <person name="Burckhardt D."/>
            <person name="Oertli M."/>
            <person name="Naumann U."/>
            <person name="Petersen F."/>
            <person name="Wong J."/>
        </authorList>
    </citation>
    <scope>NUCLEOTIDE SEQUENCE</scope>
    <source>
        <strain evidence="8">GSM-AAB239-AS_SAM_17_03QT</strain>
    </source>
</reference>
<sequence length="650" mass="73848">MWAIRRALIPLRSRSHRVVVVCCSTPPELRSGETESRAVGASVFPGAPARGYSVSATAGLYLWSRNLSSHAGEKSSDAEEADQIEDVVDDDEGGLKSEEESGDEEEADGDGSLGLLEVDAMEGEKGAEGKSRRSEDSPLFKSLMEPDQTVDAVLKKWTREGKPLGRDEIMVVMLGLRGRGLFRKALLFMEWLEKNKHLDFVERDYASHLNLIAKVHGLLEAENFIDKVPESFRGEVVYRTLLANCVSQGNTTKAEQVFNKIRDTFPTTTFVCNQLLLLYKRTDHRKKIADILKLMEQEDVQPSLFTYKLLIDIKGIANDVKGMEEIIEMMKSKGMEPDLGTQAMVARHYIFGGHSEKAEAILKEIEGEDIKNNRFACRLLLPLYASLGKDAEVERIWKACENKPRLEECLTAIEAWGEVGKVEVAEEVFEHMVKTWKNLSSKYYDALLKVYAKHKLLGKGKDLAKRMADSGCRIGPLTWDAIVKLYAEAGEVEKADSIIQRAVQQNHMRPLYNSYLTVMEKYAQRGDVDNAEKIFDKLKQGGYREWSGYGGWRRRQYQTLLKAYINSDTPAYGFRERMEADNVFPNKAVKAQLAIVEQPPCSIWRQLRKLKRDGAFGNLFEGRKKKLRGKKMDWGEMVEKLEKKFFHFKE</sequence>
<evidence type="ECO:0000256" key="4">
    <source>
        <dbReference type="ARBA" id="ARBA00022946"/>
    </source>
</evidence>
<evidence type="ECO:0000313" key="8">
    <source>
        <dbReference type="EMBL" id="KAJ6835002.1"/>
    </source>
</evidence>
<comment type="similarity">
    <text evidence="2">Belongs to the PPR family. P subfamily.</text>
</comment>
<dbReference type="EMBL" id="JANAVB010013598">
    <property type="protein sequence ID" value="KAJ6835002.1"/>
    <property type="molecule type" value="Genomic_DNA"/>
</dbReference>
<feature type="compositionally biased region" description="Acidic residues" evidence="7">
    <location>
        <begin position="78"/>
        <end position="92"/>
    </location>
</feature>
<evidence type="ECO:0000313" key="9">
    <source>
        <dbReference type="Proteomes" id="UP001140949"/>
    </source>
</evidence>
<dbReference type="GO" id="GO:0005739">
    <property type="term" value="C:mitochondrion"/>
    <property type="evidence" value="ECO:0007669"/>
    <property type="project" value="UniProtKB-SubCell"/>
</dbReference>
<dbReference type="AlphaFoldDB" id="A0AAX6H2G2"/>
<evidence type="ECO:0000256" key="1">
    <source>
        <dbReference type="ARBA" id="ARBA00004173"/>
    </source>
</evidence>
<dbReference type="PROSITE" id="PS51375">
    <property type="entry name" value="PPR"/>
    <property type="match status" value="1"/>
</dbReference>
<feature type="repeat" description="PPR" evidence="6">
    <location>
        <begin position="303"/>
        <end position="337"/>
    </location>
</feature>
<accession>A0AAX6H2G2</accession>
<dbReference type="Proteomes" id="UP001140949">
    <property type="component" value="Unassembled WGS sequence"/>
</dbReference>
<dbReference type="PANTHER" id="PTHR45717:SF15">
    <property type="entry name" value="AGL218WP"/>
    <property type="match status" value="1"/>
</dbReference>
<dbReference type="SUPFAM" id="SSF48452">
    <property type="entry name" value="TPR-like"/>
    <property type="match status" value="1"/>
</dbReference>
<dbReference type="GO" id="GO:0003729">
    <property type="term" value="F:mRNA binding"/>
    <property type="evidence" value="ECO:0007669"/>
    <property type="project" value="UniProtKB-ARBA"/>
</dbReference>
<dbReference type="InterPro" id="IPR002885">
    <property type="entry name" value="PPR_rpt"/>
</dbReference>
<comment type="caution">
    <text evidence="8">The sequence shown here is derived from an EMBL/GenBank/DDBJ whole genome shotgun (WGS) entry which is preliminary data.</text>
</comment>
<proteinExistence type="inferred from homology"/>
<dbReference type="FunFam" id="1.25.40.10:FF:000394">
    <property type="entry name" value="Pentatricopeptide repeat-containing protein, mitochondrial"/>
    <property type="match status" value="1"/>
</dbReference>
<dbReference type="Gene3D" id="1.25.40.10">
    <property type="entry name" value="Tetratricopeptide repeat domain"/>
    <property type="match status" value="2"/>
</dbReference>
<reference evidence="8" key="2">
    <citation type="submission" date="2023-04" db="EMBL/GenBank/DDBJ databases">
        <authorList>
            <person name="Bruccoleri R.E."/>
            <person name="Oakeley E.J."/>
            <person name="Faust A.-M."/>
            <person name="Dessus-Babus S."/>
            <person name="Altorfer M."/>
            <person name="Burckhardt D."/>
            <person name="Oertli M."/>
            <person name="Naumann U."/>
            <person name="Petersen F."/>
            <person name="Wong J."/>
        </authorList>
    </citation>
    <scope>NUCLEOTIDE SEQUENCE</scope>
    <source>
        <strain evidence="8">GSM-AAB239-AS_SAM_17_03QT</strain>
        <tissue evidence="8">Leaf</tissue>
    </source>
</reference>
<dbReference type="Pfam" id="PF13812">
    <property type="entry name" value="PPR_3"/>
    <property type="match status" value="1"/>
</dbReference>
<gene>
    <name evidence="8" type="ORF">M6B38_123365</name>
</gene>
<feature type="compositionally biased region" description="Basic and acidic residues" evidence="7">
    <location>
        <begin position="122"/>
        <end position="138"/>
    </location>
</feature>
<evidence type="ECO:0000256" key="7">
    <source>
        <dbReference type="SAM" id="MobiDB-lite"/>
    </source>
</evidence>
<dbReference type="PANTHER" id="PTHR45717">
    <property type="entry name" value="OS12G0527900 PROTEIN"/>
    <property type="match status" value="1"/>
</dbReference>
<feature type="compositionally biased region" description="Acidic residues" evidence="7">
    <location>
        <begin position="100"/>
        <end position="109"/>
    </location>
</feature>
<dbReference type="InterPro" id="IPR011990">
    <property type="entry name" value="TPR-like_helical_dom_sf"/>
</dbReference>
<keyword evidence="4" id="KW-0809">Transit peptide</keyword>
<keyword evidence="3" id="KW-0677">Repeat</keyword>